<sequence>MAIKTSIYYNPTDVEVDGFENFGVLGRSQGQALDFGGEKSKRRKIRNGVPQGLFIAPTLFNTYISDMLEKNSLQPSYADGWVLTRQSKEWTEIEDTLSKDTTALKEYFDI</sequence>
<dbReference type="AlphaFoldDB" id="A0AAV4IU08"/>
<reference evidence="2 3" key="1">
    <citation type="journal article" date="2021" name="Elife">
        <title>Chloroplast acquisition without the gene transfer in kleptoplastic sea slugs, Plakobranchus ocellatus.</title>
        <authorList>
            <person name="Maeda T."/>
            <person name="Takahashi S."/>
            <person name="Yoshida T."/>
            <person name="Shimamura S."/>
            <person name="Takaki Y."/>
            <person name="Nagai Y."/>
            <person name="Toyoda A."/>
            <person name="Suzuki Y."/>
            <person name="Arimoto A."/>
            <person name="Ishii H."/>
            <person name="Satoh N."/>
            <person name="Nishiyama T."/>
            <person name="Hasebe M."/>
            <person name="Maruyama T."/>
            <person name="Minagawa J."/>
            <person name="Obokata J."/>
            <person name="Shigenobu S."/>
        </authorList>
    </citation>
    <scope>NUCLEOTIDE SEQUENCE [LARGE SCALE GENOMIC DNA]</scope>
</reference>
<organism evidence="2 3">
    <name type="scientific">Elysia marginata</name>
    <dbReference type="NCBI Taxonomy" id="1093978"/>
    <lineage>
        <taxon>Eukaryota</taxon>
        <taxon>Metazoa</taxon>
        <taxon>Spiralia</taxon>
        <taxon>Lophotrochozoa</taxon>
        <taxon>Mollusca</taxon>
        <taxon>Gastropoda</taxon>
        <taxon>Heterobranchia</taxon>
        <taxon>Euthyneura</taxon>
        <taxon>Panpulmonata</taxon>
        <taxon>Sacoglossa</taxon>
        <taxon>Placobranchoidea</taxon>
        <taxon>Plakobranchidae</taxon>
        <taxon>Elysia</taxon>
    </lineage>
</organism>
<dbReference type="InterPro" id="IPR052560">
    <property type="entry name" value="RdDP_mobile_element"/>
</dbReference>
<dbReference type="EMBL" id="BMAT01002705">
    <property type="protein sequence ID" value="GFS12207.1"/>
    <property type="molecule type" value="Genomic_DNA"/>
</dbReference>
<keyword evidence="3" id="KW-1185">Reference proteome</keyword>
<keyword evidence="2" id="KW-0808">Transferase</keyword>
<keyword evidence="2" id="KW-0548">Nucleotidyltransferase</keyword>
<proteinExistence type="predicted"/>
<dbReference type="InterPro" id="IPR000477">
    <property type="entry name" value="RT_dom"/>
</dbReference>
<name>A0AAV4IU08_9GAST</name>
<evidence type="ECO:0000259" key="1">
    <source>
        <dbReference type="PROSITE" id="PS50878"/>
    </source>
</evidence>
<dbReference type="GO" id="GO:0003964">
    <property type="term" value="F:RNA-directed DNA polymerase activity"/>
    <property type="evidence" value="ECO:0007669"/>
    <property type="project" value="UniProtKB-KW"/>
</dbReference>
<keyword evidence="2" id="KW-0695">RNA-directed DNA polymerase</keyword>
<evidence type="ECO:0000313" key="2">
    <source>
        <dbReference type="EMBL" id="GFS12207.1"/>
    </source>
</evidence>
<dbReference type="PROSITE" id="PS50878">
    <property type="entry name" value="RT_POL"/>
    <property type="match status" value="1"/>
</dbReference>
<feature type="non-terminal residue" evidence="2">
    <location>
        <position position="110"/>
    </location>
</feature>
<feature type="domain" description="Reverse transcriptase" evidence="1">
    <location>
        <begin position="1"/>
        <end position="110"/>
    </location>
</feature>
<gene>
    <name evidence="2" type="ORF">ElyMa_001366000</name>
</gene>
<accession>A0AAV4IU08</accession>
<dbReference type="PANTHER" id="PTHR36688">
    <property type="entry name" value="ENDO/EXONUCLEASE/PHOSPHATASE DOMAIN-CONTAINING PROTEIN"/>
    <property type="match status" value="1"/>
</dbReference>
<comment type="caution">
    <text evidence="2">The sequence shown here is derived from an EMBL/GenBank/DDBJ whole genome shotgun (WGS) entry which is preliminary data.</text>
</comment>
<evidence type="ECO:0000313" key="3">
    <source>
        <dbReference type="Proteomes" id="UP000762676"/>
    </source>
</evidence>
<protein>
    <submittedName>
        <fullName evidence="2">RNA-directed DNA polymerase from mobile element jockey</fullName>
    </submittedName>
</protein>
<dbReference type="PANTHER" id="PTHR36688:SF1">
    <property type="entry name" value="ENDONUCLEASE_EXONUCLEASE_PHOSPHATASE DOMAIN-CONTAINING PROTEIN"/>
    <property type="match status" value="1"/>
</dbReference>
<dbReference type="Proteomes" id="UP000762676">
    <property type="component" value="Unassembled WGS sequence"/>
</dbReference>